<evidence type="ECO:0000256" key="7">
    <source>
        <dbReference type="ARBA" id="ARBA00023136"/>
    </source>
</evidence>
<evidence type="ECO:0000256" key="2">
    <source>
        <dbReference type="ARBA" id="ARBA00022475"/>
    </source>
</evidence>
<evidence type="ECO:0000256" key="9">
    <source>
        <dbReference type="ARBA" id="ARBA00023224"/>
    </source>
</evidence>
<comment type="caution">
    <text evidence="11">The sequence shown here is derived from an EMBL/GenBank/DDBJ whole genome shotgun (WGS) entry which is preliminary data.</text>
</comment>
<evidence type="ECO:0000256" key="5">
    <source>
        <dbReference type="ARBA" id="ARBA00022725"/>
    </source>
</evidence>
<comment type="subcellular location">
    <subcellularLocation>
        <location evidence="1">Cell membrane</location>
        <topology evidence="1">Multi-pass membrane protein</topology>
    </subcellularLocation>
</comment>
<dbReference type="Pfam" id="PF02949">
    <property type="entry name" value="7tm_6"/>
    <property type="match status" value="1"/>
</dbReference>
<dbReference type="GO" id="GO:0004984">
    <property type="term" value="F:olfactory receptor activity"/>
    <property type="evidence" value="ECO:0007669"/>
    <property type="project" value="InterPro"/>
</dbReference>
<feature type="transmembrane region" description="Helical" evidence="10">
    <location>
        <begin position="181"/>
        <end position="198"/>
    </location>
</feature>
<evidence type="ECO:0000256" key="6">
    <source>
        <dbReference type="ARBA" id="ARBA00022989"/>
    </source>
</evidence>
<name>A0AA38IXP9_9CUCU</name>
<keyword evidence="8" id="KW-0675">Receptor</keyword>
<protein>
    <recommendedName>
        <fullName evidence="13">7tm 6 domain containing protein</fullName>
    </recommendedName>
</protein>
<keyword evidence="7 10" id="KW-0472">Membrane</keyword>
<proteinExistence type="predicted"/>
<keyword evidence="2" id="KW-1003">Cell membrane</keyword>
<keyword evidence="3" id="KW-0716">Sensory transduction</keyword>
<keyword evidence="6 10" id="KW-1133">Transmembrane helix</keyword>
<dbReference type="PANTHER" id="PTHR21137:SF35">
    <property type="entry name" value="ODORANT RECEPTOR 19A-RELATED"/>
    <property type="match status" value="1"/>
</dbReference>
<feature type="transmembrane region" description="Helical" evidence="10">
    <location>
        <begin position="71"/>
        <end position="92"/>
    </location>
</feature>
<accession>A0AA38IXP9</accession>
<evidence type="ECO:0000256" key="1">
    <source>
        <dbReference type="ARBA" id="ARBA00004651"/>
    </source>
</evidence>
<keyword evidence="5" id="KW-0552">Olfaction</keyword>
<organism evidence="11 12">
    <name type="scientific">Zophobas morio</name>
    <dbReference type="NCBI Taxonomy" id="2755281"/>
    <lineage>
        <taxon>Eukaryota</taxon>
        <taxon>Metazoa</taxon>
        <taxon>Ecdysozoa</taxon>
        <taxon>Arthropoda</taxon>
        <taxon>Hexapoda</taxon>
        <taxon>Insecta</taxon>
        <taxon>Pterygota</taxon>
        <taxon>Neoptera</taxon>
        <taxon>Endopterygota</taxon>
        <taxon>Coleoptera</taxon>
        <taxon>Polyphaga</taxon>
        <taxon>Cucujiformia</taxon>
        <taxon>Tenebrionidae</taxon>
        <taxon>Zophobas</taxon>
    </lineage>
</organism>
<dbReference type="EMBL" id="JALNTZ010000002">
    <property type="protein sequence ID" value="KAJ3663346.1"/>
    <property type="molecule type" value="Genomic_DNA"/>
</dbReference>
<feature type="transmembrane region" description="Helical" evidence="10">
    <location>
        <begin position="132"/>
        <end position="152"/>
    </location>
</feature>
<evidence type="ECO:0000256" key="8">
    <source>
        <dbReference type="ARBA" id="ARBA00023170"/>
    </source>
</evidence>
<evidence type="ECO:0000256" key="4">
    <source>
        <dbReference type="ARBA" id="ARBA00022692"/>
    </source>
</evidence>
<dbReference type="AlphaFoldDB" id="A0AA38IXP9"/>
<dbReference type="InterPro" id="IPR004117">
    <property type="entry name" value="7tm6_olfct_rcpt"/>
</dbReference>
<dbReference type="GO" id="GO:0007165">
    <property type="term" value="P:signal transduction"/>
    <property type="evidence" value="ECO:0007669"/>
    <property type="project" value="UniProtKB-KW"/>
</dbReference>
<evidence type="ECO:0000256" key="10">
    <source>
        <dbReference type="SAM" id="Phobius"/>
    </source>
</evidence>
<evidence type="ECO:0000313" key="11">
    <source>
        <dbReference type="EMBL" id="KAJ3663346.1"/>
    </source>
</evidence>
<dbReference type="PANTHER" id="PTHR21137">
    <property type="entry name" value="ODORANT RECEPTOR"/>
    <property type="match status" value="1"/>
</dbReference>
<keyword evidence="4 10" id="KW-0812">Transmembrane</keyword>
<sequence length="289" mass="33558">MPETEKFNWKLSIRANVLVLRLVGLWPQEDEVYGPNLYTVYAIFSTVIVMGSHNVFQVISIFYAYDNLETLTQTIVITITDLLASVKMYLFMKKIKLLKELMITLNSDLFQPRNPEQVELVLPSLTFWKTTYSVFFAMASTSVLSWLVLPFVDQSFKQHKLPFVAWYPYDTQISPWYEITYFYQAVCVLYFGVTIVNMDMMIAALMMFVGTQCEILCHDLKTLQNCPYVEKGNKYSFSQKFVSCVKHHRQLIRFAQDSNIFFNMIVLGQFVTSTVAIAVSCSKLLWLIL</sequence>
<dbReference type="GO" id="GO:0005886">
    <property type="term" value="C:plasma membrane"/>
    <property type="evidence" value="ECO:0007669"/>
    <property type="project" value="UniProtKB-SubCell"/>
</dbReference>
<reference evidence="11" key="1">
    <citation type="journal article" date="2023" name="G3 (Bethesda)">
        <title>Whole genome assemblies of Zophobas morio and Tenebrio molitor.</title>
        <authorList>
            <person name="Kaur S."/>
            <person name="Stinson S.A."/>
            <person name="diCenzo G.C."/>
        </authorList>
    </citation>
    <scope>NUCLEOTIDE SEQUENCE</scope>
    <source>
        <strain evidence="11">QUZm001</strain>
    </source>
</reference>
<keyword evidence="12" id="KW-1185">Reference proteome</keyword>
<evidence type="ECO:0000256" key="3">
    <source>
        <dbReference type="ARBA" id="ARBA00022606"/>
    </source>
</evidence>
<dbReference type="Proteomes" id="UP001168821">
    <property type="component" value="Unassembled WGS sequence"/>
</dbReference>
<dbReference type="GO" id="GO:0005549">
    <property type="term" value="F:odorant binding"/>
    <property type="evidence" value="ECO:0007669"/>
    <property type="project" value="InterPro"/>
</dbReference>
<evidence type="ECO:0008006" key="13">
    <source>
        <dbReference type="Google" id="ProtNLM"/>
    </source>
</evidence>
<gene>
    <name evidence="11" type="ORF">Zmor_007632</name>
</gene>
<evidence type="ECO:0000313" key="12">
    <source>
        <dbReference type="Proteomes" id="UP001168821"/>
    </source>
</evidence>
<feature type="transmembrane region" description="Helical" evidence="10">
    <location>
        <begin position="38"/>
        <end position="65"/>
    </location>
</feature>
<feature type="transmembrane region" description="Helical" evidence="10">
    <location>
        <begin position="260"/>
        <end position="288"/>
    </location>
</feature>
<keyword evidence="9" id="KW-0807">Transducer</keyword>